<gene>
    <name evidence="2" type="ORF">N7482_001468</name>
</gene>
<reference evidence="2" key="2">
    <citation type="journal article" date="2023" name="IMA Fungus">
        <title>Comparative genomic study of the Penicillium genus elucidates a diverse pangenome and 15 lateral gene transfer events.</title>
        <authorList>
            <person name="Petersen C."/>
            <person name="Sorensen T."/>
            <person name="Nielsen M.R."/>
            <person name="Sondergaard T.E."/>
            <person name="Sorensen J.L."/>
            <person name="Fitzpatrick D.A."/>
            <person name="Frisvad J.C."/>
            <person name="Nielsen K.L."/>
        </authorList>
    </citation>
    <scope>NUCLEOTIDE SEQUENCE</scope>
    <source>
        <strain evidence="2">IBT 26290</strain>
    </source>
</reference>
<feature type="region of interest" description="Disordered" evidence="1">
    <location>
        <begin position="215"/>
        <end position="259"/>
    </location>
</feature>
<dbReference type="Proteomes" id="UP001149163">
    <property type="component" value="Unassembled WGS sequence"/>
</dbReference>
<evidence type="ECO:0000313" key="3">
    <source>
        <dbReference type="Proteomes" id="UP001149163"/>
    </source>
</evidence>
<feature type="compositionally biased region" description="Polar residues" evidence="1">
    <location>
        <begin position="278"/>
        <end position="288"/>
    </location>
</feature>
<organism evidence="2 3">
    <name type="scientific">Penicillium canariense</name>
    <dbReference type="NCBI Taxonomy" id="189055"/>
    <lineage>
        <taxon>Eukaryota</taxon>
        <taxon>Fungi</taxon>
        <taxon>Dikarya</taxon>
        <taxon>Ascomycota</taxon>
        <taxon>Pezizomycotina</taxon>
        <taxon>Eurotiomycetes</taxon>
        <taxon>Eurotiomycetidae</taxon>
        <taxon>Eurotiales</taxon>
        <taxon>Aspergillaceae</taxon>
        <taxon>Penicillium</taxon>
    </lineage>
</organism>
<protein>
    <submittedName>
        <fullName evidence="2">Uncharacterized protein</fullName>
    </submittedName>
</protein>
<dbReference type="OrthoDB" id="4364964at2759"/>
<accession>A0A9W9IH88</accession>
<sequence>MRSPGAKRTRFYNCDALSDQTDILDSECTGTDVASVWNSILSYWFPPEEGYQLRLNHTEAWVEVYVIRVAVRPCERDISFSPVFVVRCYGARADVPGMPTWDQTMADIPSSVTDVCRSVNGSGRPAFGAIACADVVRLCAFHPGELTMDACDDWPGMYFISLLKNDIKEYLDHVKANFAKQWGHPYSYYCESDDSPSPPLQEMDGAHEASIEAERGDFEHSASDEGSAGSATRVKSEDANSMETSNAGSTDLNTDSDLTEALVENRVNGHVGRAITDQGGSPSSCKQL</sequence>
<evidence type="ECO:0000256" key="1">
    <source>
        <dbReference type="SAM" id="MobiDB-lite"/>
    </source>
</evidence>
<name>A0A9W9IH88_9EURO</name>
<keyword evidence="3" id="KW-1185">Reference proteome</keyword>
<dbReference type="EMBL" id="JAPQKN010000001">
    <property type="protein sequence ID" value="KAJ5175591.1"/>
    <property type="molecule type" value="Genomic_DNA"/>
</dbReference>
<dbReference type="GeneID" id="81422769"/>
<dbReference type="AlphaFoldDB" id="A0A9W9IH88"/>
<dbReference type="RefSeq" id="XP_056547199.1">
    <property type="nucleotide sequence ID" value="XM_056683593.1"/>
</dbReference>
<feature type="region of interest" description="Disordered" evidence="1">
    <location>
        <begin position="269"/>
        <end position="288"/>
    </location>
</feature>
<proteinExistence type="predicted"/>
<reference evidence="2" key="1">
    <citation type="submission" date="2022-11" db="EMBL/GenBank/DDBJ databases">
        <authorList>
            <person name="Petersen C."/>
        </authorList>
    </citation>
    <scope>NUCLEOTIDE SEQUENCE</scope>
    <source>
        <strain evidence="2">IBT 26290</strain>
    </source>
</reference>
<feature type="compositionally biased region" description="Polar residues" evidence="1">
    <location>
        <begin position="239"/>
        <end position="256"/>
    </location>
</feature>
<evidence type="ECO:0000313" key="2">
    <source>
        <dbReference type="EMBL" id="KAJ5175591.1"/>
    </source>
</evidence>
<comment type="caution">
    <text evidence="2">The sequence shown here is derived from an EMBL/GenBank/DDBJ whole genome shotgun (WGS) entry which is preliminary data.</text>
</comment>